<accession>A0AAD9IFI0</accession>
<dbReference type="InterPro" id="IPR041661">
    <property type="entry name" value="ZN622/Rei1/Reh1_Znf-C2H2"/>
</dbReference>
<evidence type="ECO:0000313" key="4">
    <source>
        <dbReference type="Proteomes" id="UP001255856"/>
    </source>
</evidence>
<feature type="region of interest" description="Disordered" evidence="1">
    <location>
        <begin position="96"/>
        <end position="195"/>
    </location>
</feature>
<dbReference type="InterPro" id="IPR040025">
    <property type="entry name" value="Znf622/Rei1/Reh1"/>
</dbReference>
<evidence type="ECO:0000313" key="3">
    <source>
        <dbReference type="EMBL" id="KAK2075695.1"/>
    </source>
</evidence>
<dbReference type="Pfam" id="PF12756">
    <property type="entry name" value="zf-C2H2_2"/>
    <property type="match status" value="1"/>
</dbReference>
<evidence type="ECO:0000259" key="2">
    <source>
        <dbReference type="Pfam" id="PF12756"/>
    </source>
</evidence>
<keyword evidence="4" id="KW-1185">Reference proteome</keyword>
<dbReference type="PANTHER" id="PTHR13182:SF8">
    <property type="entry name" value="CYTOPLASMIC 60S SUBUNIT BIOGENESIS FACTOR ZNF622"/>
    <property type="match status" value="1"/>
</dbReference>
<dbReference type="EMBL" id="JASFZW010000014">
    <property type="protein sequence ID" value="KAK2075695.1"/>
    <property type="molecule type" value="Genomic_DNA"/>
</dbReference>
<comment type="caution">
    <text evidence="3">The sequence shown here is derived from an EMBL/GenBank/DDBJ whole genome shotgun (WGS) entry which is preliminary data.</text>
</comment>
<proteinExistence type="predicted"/>
<feature type="compositionally biased region" description="Acidic residues" evidence="1">
    <location>
        <begin position="145"/>
        <end position="167"/>
    </location>
</feature>
<evidence type="ECO:0000256" key="1">
    <source>
        <dbReference type="SAM" id="MobiDB-lite"/>
    </source>
</evidence>
<feature type="domain" description="ZN622/Rei1/Reh1 zinc finger C2H2-type" evidence="2">
    <location>
        <begin position="204"/>
        <end position="303"/>
    </location>
</feature>
<protein>
    <recommendedName>
        <fullName evidence="2">ZN622/Rei1/Reh1 zinc finger C2H2-type domain-containing protein</fullName>
    </recommendedName>
</protein>
<name>A0AAD9IFI0_PROWI</name>
<dbReference type="GO" id="GO:0042273">
    <property type="term" value="P:ribosomal large subunit biogenesis"/>
    <property type="evidence" value="ECO:0007669"/>
    <property type="project" value="TreeGrafter"/>
</dbReference>
<dbReference type="AlphaFoldDB" id="A0AAD9IFI0"/>
<dbReference type="Proteomes" id="UP001255856">
    <property type="component" value="Unassembled WGS sequence"/>
</dbReference>
<dbReference type="PANTHER" id="PTHR13182">
    <property type="entry name" value="ZINC FINGER PROTEIN 622"/>
    <property type="match status" value="1"/>
</dbReference>
<gene>
    <name evidence="3" type="ORF">QBZ16_001804</name>
</gene>
<organism evidence="3 4">
    <name type="scientific">Prototheca wickerhamii</name>
    <dbReference type="NCBI Taxonomy" id="3111"/>
    <lineage>
        <taxon>Eukaryota</taxon>
        <taxon>Viridiplantae</taxon>
        <taxon>Chlorophyta</taxon>
        <taxon>core chlorophytes</taxon>
        <taxon>Trebouxiophyceae</taxon>
        <taxon>Chlorellales</taxon>
        <taxon>Chlorellaceae</taxon>
        <taxon>Prototheca</taxon>
    </lineage>
</organism>
<dbReference type="GO" id="GO:0030687">
    <property type="term" value="C:preribosome, large subunit precursor"/>
    <property type="evidence" value="ECO:0007669"/>
    <property type="project" value="TreeGrafter"/>
</dbReference>
<sequence>MEDDRGLYCGTAGAFFQDKETLVEHYKSEFHRYNLKRKVAGLPPVTREWYDARKSQLLGALDTSAKRVWQDPLTGKRFASENTYLAFTRSKKYQELVRKSGQPAPAPRVQLAQRSEEQESAPAARPVGPTTHKVVPLARPAPEADTSDESEWETEDEDEVLVEESAMEEGVNGSASPGGETQADAPGPRPGSEDWEDWDVRVSLFDNRVSESMEANLAYMFKTFGFYLPDAEHLADPEGLLKYLGAKLRYGHVPLYARGDDAEARSFRSLEAVQHHMVATVRCKMLFDGNEDEYADFYDWEGEEEDDEGADPASSLALALGAEPPAEGPAEYELAVPLPGGGTRFLGTREFARYYRQRHRGGERRAALSKVAAVLAQYRKLAVPVITAGAAQRVEAKRAQRAQQQRFERQKLAIGMARNINDKLPKNVPY</sequence>
<reference evidence="3" key="1">
    <citation type="submission" date="2021-01" db="EMBL/GenBank/DDBJ databases">
        <authorList>
            <person name="Eckstrom K.M.E."/>
        </authorList>
    </citation>
    <scope>NUCLEOTIDE SEQUENCE</scope>
    <source>
        <strain evidence="3">UVCC 0001</strain>
    </source>
</reference>